<gene>
    <name evidence="2" type="ORF">FF38_09389</name>
</gene>
<evidence type="ECO:0000256" key="1">
    <source>
        <dbReference type="SAM" id="MobiDB-lite"/>
    </source>
</evidence>
<accession>A0A0L0CQD8</accession>
<evidence type="ECO:0000313" key="3">
    <source>
        <dbReference type="Proteomes" id="UP000037069"/>
    </source>
</evidence>
<dbReference type="AlphaFoldDB" id="A0A0L0CQD8"/>
<comment type="caution">
    <text evidence="2">The sequence shown here is derived from an EMBL/GenBank/DDBJ whole genome shotgun (WGS) entry which is preliminary data.</text>
</comment>
<organism evidence="2 3">
    <name type="scientific">Lucilia cuprina</name>
    <name type="common">Green bottle fly</name>
    <name type="synonym">Australian sheep blowfly</name>
    <dbReference type="NCBI Taxonomy" id="7375"/>
    <lineage>
        <taxon>Eukaryota</taxon>
        <taxon>Metazoa</taxon>
        <taxon>Ecdysozoa</taxon>
        <taxon>Arthropoda</taxon>
        <taxon>Hexapoda</taxon>
        <taxon>Insecta</taxon>
        <taxon>Pterygota</taxon>
        <taxon>Neoptera</taxon>
        <taxon>Endopterygota</taxon>
        <taxon>Diptera</taxon>
        <taxon>Brachycera</taxon>
        <taxon>Muscomorpha</taxon>
        <taxon>Oestroidea</taxon>
        <taxon>Calliphoridae</taxon>
        <taxon>Luciliinae</taxon>
        <taxon>Lucilia</taxon>
    </lineage>
</organism>
<evidence type="ECO:0000313" key="2">
    <source>
        <dbReference type="EMBL" id="KNC34590.1"/>
    </source>
</evidence>
<keyword evidence="3" id="KW-1185">Reference proteome</keyword>
<dbReference type="OrthoDB" id="9984614at2759"/>
<dbReference type="Proteomes" id="UP000037069">
    <property type="component" value="Unassembled WGS sequence"/>
</dbReference>
<feature type="compositionally biased region" description="Low complexity" evidence="1">
    <location>
        <begin position="226"/>
        <end position="237"/>
    </location>
</feature>
<protein>
    <submittedName>
        <fullName evidence="2">Uncharacterized protein</fullName>
    </submittedName>
</protein>
<sequence>MSSSLEINKETKESLDNAGLSLFDQLKNSKDHNSVNKVATLKTTKILEEKPKNEIIDKTEDNFNKIPITASSSPSSLASAVEKPEFYPPSLPASQSLSSSLTASCNLGIVASNKRNSNQTNLFTSRDIQTLSQSLKRSQQNATKKSALSSSSKVLGNLLSSTSSSSSLSSLAAGVAAAALLKSACLAGDQTHLHHNHHHHHHHNHQHHLQQQHNKKKRCTDRYDSSESSDSLSLSRY</sequence>
<name>A0A0L0CQD8_LUCCU</name>
<proteinExistence type="predicted"/>
<reference evidence="2 3" key="1">
    <citation type="journal article" date="2015" name="Nat. Commun.">
        <title>Lucilia cuprina genome unlocks parasitic fly biology to underpin future interventions.</title>
        <authorList>
            <person name="Anstead C.A."/>
            <person name="Korhonen P.K."/>
            <person name="Young N.D."/>
            <person name="Hall R.S."/>
            <person name="Jex A.R."/>
            <person name="Murali S.C."/>
            <person name="Hughes D.S."/>
            <person name="Lee S.F."/>
            <person name="Perry T."/>
            <person name="Stroehlein A.J."/>
            <person name="Ansell B.R."/>
            <person name="Breugelmans B."/>
            <person name="Hofmann A."/>
            <person name="Qu J."/>
            <person name="Dugan S."/>
            <person name="Lee S.L."/>
            <person name="Chao H."/>
            <person name="Dinh H."/>
            <person name="Han Y."/>
            <person name="Doddapaneni H.V."/>
            <person name="Worley K.C."/>
            <person name="Muzny D.M."/>
            <person name="Ioannidis P."/>
            <person name="Waterhouse R.M."/>
            <person name="Zdobnov E.M."/>
            <person name="James P.J."/>
            <person name="Bagnall N.H."/>
            <person name="Kotze A.C."/>
            <person name="Gibbs R.A."/>
            <person name="Richards S."/>
            <person name="Batterham P."/>
            <person name="Gasser R.B."/>
        </authorList>
    </citation>
    <scope>NUCLEOTIDE SEQUENCE [LARGE SCALE GENOMIC DNA]</scope>
    <source>
        <strain evidence="2 3">LS</strain>
        <tissue evidence="2">Full body</tissue>
    </source>
</reference>
<feature type="region of interest" description="Disordered" evidence="1">
    <location>
        <begin position="194"/>
        <end position="237"/>
    </location>
</feature>
<feature type="compositionally biased region" description="Basic residues" evidence="1">
    <location>
        <begin position="194"/>
        <end position="219"/>
    </location>
</feature>
<dbReference type="EMBL" id="JRES01000049">
    <property type="protein sequence ID" value="KNC34590.1"/>
    <property type="molecule type" value="Genomic_DNA"/>
</dbReference>